<dbReference type="PROSITE" id="PS51677">
    <property type="entry name" value="NODB"/>
    <property type="match status" value="1"/>
</dbReference>
<proteinExistence type="predicted"/>
<name>A0A4R3MG55_9FIRM</name>
<dbReference type="Proteomes" id="UP000294902">
    <property type="component" value="Unassembled WGS sequence"/>
</dbReference>
<dbReference type="GO" id="GO:0016810">
    <property type="term" value="F:hydrolase activity, acting on carbon-nitrogen (but not peptide) bonds"/>
    <property type="evidence" value="ECO:0007669"/>
    <property type="project" value="InterPro"/>
</dbReference>
<sequence>MRKQNIFFAIVLVIIVFSFPTFASDDHLFYEPLDVEDLQVIVNTDPSLVLYLNKHIAYLDNEVVYIDSSNSNITPLLIEDVTFVPIRFISESLGGKINWFGDISTAVLEKNGKVISIPVNEMHIIIDGEKVELEMASLMIEGRLYVPLDVISDAFDMNVFSYNDLIVITKENSAMVLPRDLDIVEQRFDSYLLKDVKIPILMYHHFDEVVSRYLRSTTVTPDLFEEHLISLKAHGYNSITFMDLYDFIHNDKKLPDNPFILTIDDGYLSNYIYAYPLLEKYETKATIFVVTSSRGQTPGIFPHFTWEQAKEMEDSGWIEIHNHGLHHNHHTQMSDEDLIESILLSTADIEKHLGERALKVFAYPEGNHNKGTIDILLDLGYDVQLTRGNELTDKGSDLFDLARFNITYTMSGEMLIDMIEGMK</sequence>
<accession>A0A4R3MG55</accession>
<feature type="signal peptide" evidence="3">
    <location>
        <begin position="1"/>
        <end position="23"/>
    </location>
</feature>
<feature type="chain" id="PRO_5038471275" evidence="3">
    <location>
        <begin position="24"/>
        <end position="423"/>
    </location>
</feature>
<keyword evidence="2 3" id="KW-0732">Signal</keyword>
<dbReference type="Pfam" id="PF01522">
    <property type="entry name" value="Polysacc_deac_1"/>
    <property type="match status" value="1"/>
</dbReference>
<dbReference type="GO" id="GO:0005576">
    <property type="term" value="C:extracellular region"/>
    <property type="evidence" value="ECO:0007669"/>
    <property type="project" value="UniProtKB-SubCell"/>
</dbReference>
<dbReference type="AlphaFoldDB" id="A0A4R3MG55"/>
<dbReference type="Pfam" id="PF07833">
    <property type="entry name" value="Cu_amine_oxidN1"/>
    <property type="match status" value="1"/>
</dbReference>
<evidence type="ECO:0000313" key="5">
    <source>
        <dbReference type="EMBL" id="TCT12868.1"/>
    </source>
</evidence>
<dbReference type="PANTHER" id="PTHR34216">
    <property type="match status" value="1"/>
</dbReference>
<dbReference type="GO" id="GO:0005975">
    <property type="term" value="P:carbohydrate metabolic process"/>
    <property type="evidence" value="ECO:0007669"/>
    <property type="project" value="InterPro"/>
</dbReference>
<organism evidence="5 6">
    <name type="scientific">Natranaerovirga pectinivora</name>
    <dbReference type="NCBI Taxonomy" id="682400"/>
    <lineage>
        <taxon>Bacteria</taxon>
        <taxon>Bacillati</taxon>
        <taxon>Bacillota</taxon>
        <taxon>Clostridia</taxon>
        <taxon>Lachnospirales</taxon>
        <taxon>Natranaerovirgaceae</taxon>
        <taxon>Natranaerovirga</taxon>
    </lineage>
</organism>
<dbReference type="EMBL" id="SMAL01000011">
    <property type="protein sequence ID" value="TCT12868.1"/>
    <property type="molecule type" value="Genomic_DNA"/>
</dbReference>
<evidence type="ECO:0000313" key="6">
    <source>
        <dbReference type="Proteomes" id="UP000294902"/>
    </source>
</evidence>
<dbReference type="SUPFAM" id="SSF55383">
    <property type="entry name" value="Copper amine oxidase, domain N"/>
    <property type="match status" value="1"/>
</dbReference>
<dbReference type="InterPro" id="IPR002509">
    <property type="entry name" value="NODB_dom"/>
</dbReference>
<dbReference type="PANTHER" id="PTHR34216:SF3">
    <property type="entry name" value="POLY-BETA-1,6-N-ACETYL-D-GLUCOSAMINE N-DEACETYLASE"/>
    <property type="match status" value="1"/>
</dbReference>
<dbReference type="Gene3D" id="3.20.20.370">
    <property type="entry name" value="Glycoside hydrolase/deacetylase"/>
    <property type="match status" value="1"/>
</dbReference>
<dbReference type="Gene3D" id="3.30.457.10">
    <property type="entry name" value="Copper amine oxidase-like, N-terminal domain"/>
    <property type="match status" value="1"/>
</dbReference>
<dbReference type="InterPro" id="IPR051398">
    <property type="entry name" value="Polysacch_Deacetylase"/>
</dbReference>
<dbReference type="InterPro" id="IPR012854">
    <property type="entry name" value="Cu_amine_oxidase-like_N"/>
</dbReference>
<gene>
    <name evidence="5" type="ORF">EDC18_11139</name>
</gene>
<evidence type="ECO:0000256" key="3">
    <source>
        <dbReference type="SAM" id="SignalP"/>
    </source>
</evidence>
<evidence type="ECO:0000259" key="4">
    <source>
        <dbReference type="PROSITE" id="PS51677"/>
    </source>
</evidence>
<feature type="domain" description="NodB homology" evidence="4">
    <location>
        <begin position="257"/>
        <end position="423"/>
    </location>
</feature>
<dbReference type="RefSeq" id="WP_165878580.1">
    <property type="nucleotide sequence ID" value="NZ_SMAL01000011.1"/>
</dbReference>
<reference evidence="5 6" key="1">
    <citation type="submission" date="2019-03" db="EMBL/GenBank/DDBJ databases">
        <title>Genomic Encyclopedia of Type Strains, Phase IV (KMG-IV): sequencing the most valuable type-strain genomes for metagenomic binning, comparative biology and taxonomic classification.</title>
        <authorList>
            <person name="Goeker M."/>
        </authorList>
    </citation>
    <scope>NUCLEOTIDE SEQUENCE [LARGE SCALE GENOMIC DNA]</scope>
    <source>
        <strain evidence="5 6">DSM 24629</strain>
    </source>
</reference>
<protein>
    <submittedName>
        <fullName evidence="5">Peptidoglycan/xylan/chitin deacetylase (PgdA/CDA1 family)</fullName>
    </submittedName>
</protein>
<keyword evidence="6" id="KW-1185">Reference proteome</keyword>
<comment type="subcellular location">
    <subcellularLocation>
        <location evidence="1">Secreted</location>
    </subcellularLocation>
</comment>
<dbReference type="InterPro" id="IPR036582">
    <property type="entry name" value="Mao_N_sf"/>
</dbReference>
<evidence type="ECO:0000256" key="2">
    <source>
        <dbReference type="ARBA" id="ARBA00022729"/>
    </source>
</evidence>
<evidence type="ECO:0000256" key="1">
    <source>
        <dbReference type="ARBA" id="ARBA00004613"/>
    </source>
</evidence>
<comment type="caution">
    <text evidence="5">The sequence shown here is derived from an EMBL/GenBank/DDBJ whole genome shotgun (WGS) entry which is preliminary data.</text>
</comment>
<dbReference type="SUPFAM" id="SSF88713">
    <property type="entry name" value="Glycoside hydrolase/deacetylase"/>
    <property type="match status" value="1"/>
</dbReference>
<dbReference type="InterPro" id="IPR011330">
    <property type="entry name" value="Glyco_hydro/deAcase_b/a-brl"/>
</dbReference>